<feature type="binding site" evidence="9">
    <location>
        <begin position="9"/>
        <end position="11"/>
    </location>
    <ligand>
        <name>substrate</name>
    </ligand>
</feature>
<dbReference type="RefSeq" id="WP_058634389.1">
    <property type="nucleotide sequence ID" value="NZ_LDPZ01000014.1"/>
</dbReference>
<keyword evidence="5 9" id="KW-0067">ATP-binding</keyword>
<evidence type="ECO:0000256" key="8">
    <source>
        <dbReference type="ARBA" id="ARBA00023277"/>
    </source>
</evidence>
<comment type="activity regulation">
    <text evidence="9">Activated by a monovalent cation that binds near, but not in, the active site. The most likely occupant of the site in vivo is potassium. Ion binding induces a conformational change that may alter substrate affinity.</text>
</comment>
<comment type="caution">
    <text evidence="9">Lacks conserved residue(s) required for the propagation of feature annotation.</text>
</comment>
<dbReference type="Gene3D" id="3.40.1190.20">
    <property type="match status" value="1"/>
</dbReference>
<evidence type="ECO:0000313" key="12">
    <source>
        <dbReference type="Proteomes" id="UP000078272"/>
    </source>
</evidence>
<keyword evidence="1 9" id="KW-0808">Transferase</keyword>
<dbReference type="GO" id="GO:0046872">
    <property type="term" value="F:metal ion binding"/>
    <property type="evidence" value="ECO:0007669"/>
    <property type="project" value="UniProtKB-KW"/>
</dbReference>
<dbReference type="SUPFAM" id="SSF53613">
    <property type="entry name" value="Ribokinase-like"/>
    <property type="match status" value="1"/>
</dbReference>
<comment type="cofactor">
    <cofactor evidence="9">
        <name>Mg(2+)</name>
        <dbReference type="ChEBI" id="CHEBI:18420"/>
    </cofactor>
    <text evidence="9">Requires a divalent cation, most likely magnesium in vivo, as an electrophilic catalyst to aid phosphoryl group transfer. It is the chelate of the metal and the nucleotide that is the actual substrate.</text>
</comment>
<dbReference type="GO" id="GO:0005524">
    <property type="term" value="F:ATP binding"/>
    <property type="evidence" value="ECO:0007669"/>
    <property type="project" value="UniProtKB-UniRule"/>
</dbReference>
<keyword evidence="9" id="KW-0963">Cytoplasm</keyword>
<feature type="binding site" evidence="9">
    <location>
        <position position="135"/>
    </location>
    <ligand>
        <name>substrate</name>
    </ligand>
</feature>
<evidence type="ECO:0000256" key="1">
    <source>
        <dbReference type="ARBA" id="ARBA00022679"/>
    </source>
</evidence>
<dbReference type="InterPro" id="IPR029056">
    <property type="entry name" value="Ribokinase-like"/>
</dbReference>
<reference evidence="11 12" key="1">
    <citation type="journal article" date="2016" name="Front. Microbiol.">
        <title>Genomic Resource of Rice Seed Associated Bacteria.</title>
        <authorList>
            <person name="Midha S."/>
            <person name="Bansal K."/>
            <person name="Sharma S."/>
            <person name="Kumar N."/>
            <person name="Patil P.P."/>
            <person name="Chaudhry V."/>
            <person name="Patil P.B."/>
        </authorList>
    </citation>
    <scope>NUCLEOTIDE SEQUENCE [LARGE SCALE GENOMIC DNA]</scope>
    <source>
        <strain evidence="11 12">NS226</strain>
    </source>
</reference>
<feature type="binding site" evidence="9">
    <location>
        <position position="246"/>
    </location>
    <ligand>
        <name>K(+)</name>
        <dbReference type="ChEBI" id="CHEBI:29103"/>
    </ligand>
</feature>
<comment type="subunit">
    <text evidence="9">Homodimer.</text>
</comment>
<evidence type="ECO:0000256" key="3">
    <source>
        <dbReference type="ARBA" id="ARBA00022741"/>
    </source>
</evidence>
<dbReference type="PRINTS" id="PR00990">
    <property type="entry name" value="RIBOKINASE"/>
</dbReference>
<keyword evidence="8 9" id="KW-0119">Carbohydrate metabolism</keyword>
<feature type="active site" description="Proton acceptor" evidence="9">
    <location>
        <position position="252"/>
    </location>
</feature>
<dbReference type="Proteomes" id="UP000078272">
    <property type="component" value="Unassembled WGS sequence"/>
</dbReference>
<dbReference type="GO" id="GO:0005829">
    <property type="term" value="C:cytosol"/>
    <property type="evidence" value="ECO:0007669"/>
    <property type="project" value="TreeGrafter"/>
</dbReference>
<comment type="caution">
    <text evidence="11">The sequence shown here is derived from an EMBL/GenBank/DDBJ whole genome shotgun (WGS) entry which is preliminary data.</text>
</comment>
<comment type="function">
    <text evidence="9">Catalyzes the phosphorylation of ribose at O-5 in a reaction requiring ATP and magnesium. The resulting D-ribose-5-phosphate can then be used either for sythesis of nucleotides, histidine, and tryptophan, or as a component of the pentose phosphate pathway.</text>
</comment>
<comment type="similarity">
    <text evidence="9">Belongs to the carbohydrate kinase PfkB family. Ribokinase subfamily.</text>
</comment>
<feature type="binding site" evidence="9">
    <location>
        <position position="248"/>
    </location>
    <ligand>
        <name>K(+)</name>
        <dbReference type="ChEBI" id="CHEBI:29103"/>
    </ligand>
</feature>
<dbReference type="PATRIC" id="fig|401562.3.peg.724"/>
<evidence type="ECO:0000256" key="9">
    <source>
        <dbReference type="HAMAP-Rule" id="MF_01987"/>
    </source>
</evidence>
<feature type="binding site" evidence="9">
    <location>
        <position position="287"/>
    </location>
    <ligand>
        <name>K(+)</name>
        <dbReference type="ChEBI" id="CHEBI:29103"/>
    </ligand>
</feature>
<evidence type="ECO:0000256" key="5">
    <source>
        <dbReference type="ARBA" id="ARBA00022840"/>
    </source>
</evidence>
<proteinExistence type="inferred from homology"/>
<feature type="binding site" evidence="9">
    <location>
        <position position="252"/>
    </location>
    <ligand>
        <name>substrate</name>
    </ligand>
</feature>
<comment type="pathway">
    <text evidence="9">Carbohydrate metabolism; D-ribose degradation; D-ribose 5-phosphate from beta-D-ribopyranose: step 2/2.</text>
</comment>
<dbReference type="AlphaFoldDB" id="A0A175RCJ8"/>
<dbReference type="GO" id="GO:0019303">
    <property type="term" value="P:D-ribose catabolic process"/>
    <property type="evidence" value="ECO:0007669"/>
    <property type="project" value="UniProtKB-UniRule"/>
</dbReference>
<dbReference type="InterPro" id="IPR002139">
    <property type="entry name" value="Ribo/fructo_kinase"/>
</dbReference>
<keyword evidence="6 9" id="KW-0460">Magnesium</keyword>
<evidence type="ECO:0000313" key="11">
    <source>
        <dbReference type="EMBL" id="KTQ96566.1"/>
    </source>
</evidence>
<dbReference type="InterPro" id="IPR011611">
    <property type="entry name" value="PfkB_dom"/>
</dbReference>
<evidence type="ECO:0000256" key="7">
    <source>
        <dbReference type="ARBA" id="ARBA00022958"/>
    </source>
</evidence>
<dbReference type="EC" id="2.7.1.15" evidence="9"/>
<evidence type="ECO:0000259" key="10">
    <source>
        <dbReference type="Pfam" id="PF00294"/>
    </source>
</evidence>
<organism evidence="11 12">
    <name type="scientific">Aureimonas ureilytica</name>
    <dbReference type="NCBI Taxonomy" id="401562"/>
    <lineage>
        <taxon>Bacteria</taxon>
        <taxon>Pseudomonadati</taxon>
        <taxon>Pseudomonadota</taxon>
        <taxon>Alphaproteobacteria</taxon>
        <taxon>Hyphomicrobiales</taxon>
        <taxon>Aurantimonadaceae</taxon>
        <taxon>Aureimonas</taxon>
    </lineage>
</organism>
<feature type="domain" description="Carbohydrate kinase PfkB" evidence="10">
    <location>
        <begin position="2"/>
        <end position="294"/>
    </location>
</feature>
<dbReference type="UniPathway" id="UPA00916">
    <property type="reaction ID" value="UER00889"/>
</dbReference>
<dbReference type="EMBL" id="LDPZ01000014">
    <property type="protein sequence ID" value="KTQ96566.1"/>
    <property type="molecule type" value="Genomic_DNA"/>
</dbReference>
<sequence length="307" mass="31071">MIVVFGSLNVDLVCRVEAIPKPGETVLAPRYERMPGGKGANQATAAARAGAQTFFAGAVGRDSFGEEEAAILERERIDVSALARVEEATGCAFITVAADGENAITVASGANRLADAASLASVWTKFPSALVLQMELPFEETLRAAREARDHGVRVVLNLAPVPAVDSASLRALFAASDILIVNEHELAESAAILSVSGGDADALANALATEAGITVLATLGGDGALIATGQGVSERFRAPRIEPVDTTGAGDTLCGVLAAGLDAGLSLSDATQRAVAAASLACLSFGARSAMPKAEAIDAFLAGGQA</sequence>
<gene>
    <name evidence="9" type="primary">rbsK</name>
    <name evidence="11" type="ORF">NS226_07105</name>
</gene>
<feature type="binding site" evidence="9">
    <location>
        <position position="183"/>
    </location>
    <ligand>
        <name>ATP</name>
        <dbReference type="ChEBI" id="CHEBI:30616"/>
    </ligand>
</feature>
<dbReference type="eggNOG" id="COG0524">
    <property type="taxonomic scope" value="Bacteria"/>
</dbReference>
<keyword evidence="2 9" id="KW-0479">Metal-binding</keyword>
<comment type="subcellular location">
    <subcellularLocation>
        <location evidence="9">Cytoplasm</location>
    </subcellularLocation>
</comment>
<feature type="binding site" evidence="9">
    <location>
        <begin position="251"/>
        <end position="252"/>
    </location>
    <ligand>
        <name>ATP</name>
        <dbReference type="ChEBI" id="CHEBI:30616"/>
    </ligand>
</feature>
<comment type="catalytic activity">
    <reaction evidence="9">
        <text>D-ribose + ATP = D-ribose 5-phosphate + ADP + H(+)</text>
        <dbReference type="Rhea" id="RHEA:13697"/>
        <dbReference type="ChEBI" id="CHEBI:15378"/>
        <dbReference type="ChEBI" id="CHEBI:30616"/>
        <dbReference type="ChEBI" id="CHEBI:47013"/>
        <dbReference type="ChEBI" id="CHEBI:78346"/>
        <dbReference type="ChEBI" id="CHEBI:456216"/>
        <dbReference type="EC" id="2.7.1.15"/>
    </reaction>
</comment>
<feature type="binding site" evidence="9">
    <location>
        <position position="282"/>
    </location>
    <ligand>
        <name>K(+)</name>
        <dbReference type="ChEBI" id="CHEBI:29103"/>
    </ligand>
</feature>
<evidence type="ECO:0000256" key="2">
    <source>
        <dbReference type="ARBA" id="ARBA00022723"/>
    </source>
</evidence>
<keyword evidence="7 9" id="KW-0630">Potassium</keyword>
<dbReference type="InterPro" id="IPR011877">
    <property type="entry name" value="Ribokinase"/>
</dbReference>
<evidence type="ECO:0000256" key="4">
    <source>
        <dbReference type="ARBA" id="ARBA00022777"/>
    </source>
</evidence>
<dbReference type="PANTHER" id="PTHR10584:SF166">
    <property type="entry name" value="RIBOKINASE"/>
    <property type="match status" value="1"/>
</dbReference>
<dbReference type="GO" id="GO:0004747">
    <property type="term" value="F:ribokinase activity"/>
    <property type="evidence" value="ECO:0007669"/>
    <property type="project" value="UniProtKB-UniRule"/>
</dbReference>
<protein>
    <recommendedName>
        <fullName evidence="9">Ribokinase</fullName>
        <shortName evidence="9">RK</shortName>
        <ecNumber evidence="9">2.7.1.15</ecNumber>
    </recommendedName>
</protein>
<evidence type="ECO:0000256" key="6">
    <source>
        <dbReference type="ARBA" id="ARBA00022842"/>
    </source>
</evidence>
<name>A0A175RCJ8_9HYPH</name>
<dbReference type="OrthoDB" id="9775849at2"/>
<dbReference type="STRING" id="401562.NS365_13180"/>
<feature type="binding site" evidence="9">
    <location>
        <position position="285"/>
    </location>
    <ligand>
        <name>K(+)</name>
        <dbReference type="ChEBI" id="CHEBI:29103"/>
    </ligand>
</feature>
<dbReference type="PANTHER" id="PTHR10584">
    <property type="entry name" value="SUGAR KINASE"/>
    <property type="match status" value="1"/>
</dbReference>
<accession>A0A175RCJ8</accession>
<feature type="binding site" evidence="9">
    <location>
        <begin position="219"/>
        <end position="224"/>
    </location>
    <ligand>
        <name>ATP</name>
        <dbReference type="ChEBI" id="CHEBI:30616"/>
    </ligand>
</feature>
<dbReference type="HAMAP" id="MF_01987">
    <property type="entry name" value="Ribokinase"/>
    <property type="match status" value="1"/>
</dbReference>
<dbReference type="CDD" id="cd01174">
    <property type="entry name" value="ribokinase"/>
    <property type="match status" value="1"/>
</dbReference>
<keyword evidence="3 9" id="KW-0547">Nucleotide-binding</keyword>
<dbReference type="Pfam" id="PF00294">
    <property type="entry name" value="PfkB"/>
    <property type="match status" value="1"/>
</dbReference>
<keyword evidence="4 9" id="KW-0418">Kinase</keyword>
<feature type="binding site" evidence="9">
    <location>
        <begin position="37"/>
        <end position="41"/>
    </location>
    <ligand>
        <name>substrate</name>
    </ligand>
</feature>